<dbReference type="EMBL" id="BEZZ01000551">
    <property type="protein sequence ID" value="GCC33904.1"/>
    <property type="molecule type" value="Genomic_DNA"/>
</dbReference>
<dbReference type="STRING" id="137246.A0A401SU29"/>
<dbReference type="Proteomes" id="UP000287033">
    <property type="component" value="Unassembled WGS sequence"/>
</dbReference>
<sequence length="96" mass="10839">MSQAQPLAKENRRLSNKRKSSAASSSSSTPEPADSSRRPPLRRGNSFTFLTPSPWDFTLKRKRRAKDDDVVSLCSLDIKVTMNYAQAELHKCQFPL</sequence>
<protein>
    <submittedName>
        <fullName evidence="2">Uncharacterized protein</fullName>
    </submittedName>
</protein>
<evidence type="ECO:0000256" key="1">
    <source>
        <dbReference type="SAM" id="MobiDB-lite"/>
    </source>
</evidence>
<dbReference type="OrthoDB" id="8939600at2759"/>
<evidence type="ECO:0000313" key="2">
    <source>
        <dbReference type="EMBL" id="GCC33904.1"/>
    </source>
</evidence>
<reference evidence="2 3" key="1">
    <citation type="journal article" date="2018" name="Nat. Ecol. Evol.">
        <title>Shark genomes provide insights into elasmobranch evolution and the origin of vertebrates.</title>
        <authorList>
            <person name="Hara Y"/>
            <person name="Yamaguchi K"/>
            <person name="Onimaru K"/>
            <person name="Kadota M"/>
            <person name="Koyanagi M"/>
            <person name="Keeley SD"/>
            <person name="Tatsumi K"/>
            <person name="Tanaka K"/>
            <person name="Motone F"/>
            <person name="Kageyama Y"/>
            <person name="Nozu R"/>
            <person name="Adachi N"/>
            <person name="Nishimura O"/>
            <person name="Nakagawa R"/>
            <person name="Tanegashima C"/>
            <person name="Kiyatake I"/>
            <person name="Matsumoto R"/>
            <person name="Murakumo K"/>
            <person name="Nishida K"/>
            <person name="Terakita A"/>
            <person name="Kuratani S"/>
            <person name="Sato K"/>
            <person name="Hyodo S Kuraku.S."/>
        </authorList>
    </citation>
    <scope>NUCLEOTIDE SEQUENCE [LARGE SCALE GENOMIC DNA]</scope>
</reference>
<feature type="region of interest" description="Disordered" evidence="1">
    <location>
        <begin position="1"/>
        <end position="51"/>
    </location>
</feature>
<evidence type="ECO:0000313" key="3">
    <source>
        <dbReference type="Proteomes" id="UP000287033"/>
    </source>
</evidence>
<proteinExistence type="predicted"/>
<keyword evidence="3" id="KW-1185">Reference proteome</keyword>
<gene>
    <name evidence="2" type="ORF">chiPu_0012375</name>
</gene>
<name>A0A401SU29_CHIPU</name>
<dbReference type="AlphaFoldDB" id="A0A401SU29"/>
<accession>A0A401SU29</accession>
<organism evidence="2 3">
    <name type="scientific">Chiloscyllium punctatum</name>
    <name type="common">Brownbanded bambooshark</name>
    <name type="synonym">Hemiscyllium punctatum</name>
    <dbReference type="NCBI Taxonomy" id="137246"/>
    <lineage>
        <taxon>Eukaryota</taxon>
        <taxon>Metazoa</taxon>
        <taxon>Chordata</taxon>
        <taxon>Craniata</taxon>
        <taxon>Vertebrata</taxon>
        <taxon>Chondrichthyes</taxon>
        <taxon>Elasmobranchii</taxon>
        <taxon>Galeomorphii</taxon>
        <taxon>Galeoidea</taxon>
        <taxon>Orectolobiformes</taxon>
        <taxon>Hemiscylliidae</taxon>
        <taxon>Chiloscyllium</taxon>
    </lineage>
</organism>
<comment type="caution">
    <text evidence="2">The sequence shown here is derived from an EMBL/GenBank/DDBJ whole genome shotgun (WGS) entry which is preliminary data.</text>
</comment>